<dbReference type="EMBL" id="ML976059">
    <property type="protein sequence ID" value="KAF1940639.1"/>
    <property type="molecule type" value="Genomic_DNA"/>
</dbReference>
<feature type="non-terminal residue" evidence="1">
    <location>
        <position position="1"/>
    </location>
</feature>
<dbReference type="Proteomes" id="UP000800038">
    <property type="component" value="Unassembled WGS sequence"/>
</dbReference>
<dbReference type="AlphaFoldDB" id="A0A6A5SMF8"/>
<sequence>LLQKLVKSITLIADTNQRAAVYKRPPFDAKELSFNGDNVTEFLEDTKECGAFYQWTSRQKMERVLAYINHDHQMIIDMSMPDFQEAKATHDWDKAKEALQRRFRHRDSIQME</sequence>
<keyword evidence="2" id="KW-1185">Reference proteome</keyword>
<reference evidence="1" key="1">
    <citation type="journal article" date="2020" name="Stud. Mycol.">
        <title>101 Dothideomycetes genomes: a test case for predicting lifestyles and emergence of pathogens.</title>
        <authorList>
            <person name="Haridas S."/>
            <person name="Albert R."/>
            <person name="Binder M."/>
            <person name="Bloem J."/>
            <person name="Labutti K."/>
            <person name="Salamov A."/>
            <person name="Andreopoulos B."/>
            <person name="Baker S."/>
            <person name="Barry K."/>
            <person name="Bills G."/>
            <person name="Bluhm B."/>
            <person name="Cannon C."/>
            <person name="Castanera R."/>
            <person name="Culley D."/>
            <person name="Daum C."/>
            <person name="Ezra D."/>
            <person name="Gonzalez J."/>
            <person name="Henrissat B."/>
            <person name="Kuo A."/>
            <person name="Liang C."/>
            <person name="Lipzen A."/>
            <person name="Lutzoni F."/>
            <person name="Magnuson J."/>
            <person name="Mondo S."/>
            <person name="Nolan M."/>
            <person name="Ohm R."/>
            <person name="Pangilinan J."/>
            <person name="Park H.-J."/>
            <person name="Ramirez L."/>
            <person name="Alfaro M."/>
            <person name="Sun H."/>
            <person name="Tritt A."/>
            <person name="Yoshinaga Y."/>
            <person name="Zwiers L.-H."/>
            <person name="Turgeon B."/>
            <person name="Goodwin S."/>
            <person name="Spatafora J."/>
            <person name="Crous P."/>
            <person name="Grigoriev I."/>
        </authorList>
    </citation>
    <scope>NUCLEOTIDE SEQUENCE</scope>
    <source>
        <strain evidence="1">CBS 161.51</strain>
    </source>
</reference>
<proteinExistence type="predicted"/>
<name>A0A6A5SMF8_9PLEO</name>
<evidence type="ECO:0000313" key="1">
    <source>
        <dbReference type="EMBL" id="KAF1940639.1"/>
    </source>
</evidence>
<organism evidence="1 2">
    <name type="scientific">Clathrospora elynae</name>
    <dbReference type="NCBI Taxonomy" id="706981"/>
    <lineage>
        <taxon>Eukaryota</taxon>
        <taxon>Fungi</taxon>
        <taxon>Dikarya</taxon>
        <taxon>Ascomycota</taxon>
        <taxon>Pezizomycotina</taxon>
        <taxon>Dothideomycetes</taxon>
        <taxon>Pleosporomycetidae</taxon>
        <taxon>Pleosporales</taxon>
        <taxon>Diademaceae</taxon>
        <taxon>Clathrospora</taxon>
    </lineage>
</organism>
<evidence type="ECO:0000313" key="2">
    <source>
        <dbReference type="Proteomes" id="UP000800038"/>
    </source>
</evidence>
<accession>A0A6A5SMF8</accession>
<protein>
    <submittedName>
        <fullName evidence="1">Uncharacterized protein</fullName>
    </submittedName>
</protein>
<feature type="non-terminal residue" evidence="1">
    <location>
        <position position="112"/>
    </location>
</feature>
<gene>
    <name evidence="1" type="ORF">EJ02DRAFT_331579</name>
</gene>